<dbReference type="EMBL" id="FMAC01000001">
    <property type="protein sequence ID" value="SCB08300.1"/>
    <property type="molecule type" value="Genomic_DNA"/>
</dbReference>
<gene>
    <name evidence="2" type="ORF">GA0061100_101300</name>
</gene>
<feature type="transmembrane region" description="Helical" evidence="1">
    <location>
        <begin position="91"/>
        <end position="111"/>
    </location>
</feature>
<keyword evidence="1" id="KW-0472">Membrane</keyword>
<evidence type="ECO:0000313" key="3">
    <source>
        <dbReference type="Proteomes" id="UP000186228"/>
    </source>
</evidence>
<dbReference type="Proteomes" id="UP000186228">
    <property type="component" value="Unassembled WGS sequence"/>
</dbReference>
<evidence type="ECO:0000256" key="1">
    <source>
        <dbReference type="SAM" id="Phobius"/>
    </source>
</evidence>
<sequence>MNERKPTVTEADLHAFADGLLPPEKQVELQAWLAENPDEAASVAAWQAQNNDIRAMFSSYAVSKDHDADLISKSRRTPSTETIQPRRSHRLMMLAASLALFIAGAAAGHFGPDLLAPRELQLTSIEALPQQAHSAFIVYASDVRHPVEVGADQEAHLATWLGKRMNVAGLKVPSLQKLGFQLVGGRLLPVNGTPGALFMYENASGQRLTVLVGRNSGNTTTSFRFASDNAVETFYWIDGDLGYAVTGEISRDMLRQVADECYKQFSS</sequence>
<keyword evidence="1" id="KW-1133">Transmembrane helix</keyword>
<dbReference type="OrthoDB" id="7187254at2"/>
<evidence type="ECO:0000313" key="2">
    <source>
        <dbReference type="EMBL" id="SCB08300.1"/>
    </source>
</evidence>
<keyword evidence="1 2" id="KW-0812">Transmembrane</keyword>
<dbReference type="RefSeq" id="WP_075850850.1">
    <property type="nucleotide sequence ID" value="NZ_FMAC01000001.1"/>
</dbReference>
<accession>A0A1C3TYI1</accession>
<organism evidence="2 3">
    <name type="scientific">Rhizobium hainanense</name>
    <dbReference type="NCBI Taxonomy" id="52131"/>
    <lineage>
        <taxon>Bacteria</taxon>
        <taxon>Pseudomonadati</taxon>
        <taxon>Pseudomonadota</taxon>
        <taxon>Alphaproteobacteria</taxon>
        <taxon>Hyphomicrobiales</taxon>
        <taxon>Rhizobiaceae</taxon>
        <taxon>Rhizobium/Agrobacterium group</taxon>
        <taxon>Rhizobium</taxon>
    </lineage>
</organism>
<dbReference type="AlphaFoldDB" id="A0A1C3TYI1"/>
<dbReference type="STRING" id="52131.GA0061100_101300"/>
<reference evidence="3" key="1">
    <citation type="submission" date="2016-08" db="EMBL/GenBank/DDBJ databases">
        <authorList>
            <person name="Varghese N."/>
            <person name="Submissions Spin"/>
        </authorList>
    </citation>
    <scope>NUCLEOTIDE SEQUENCE [LARGE SCALE GENOMIC DNA]</scope>
    <source>
        <strain evidence="3">CCBAU 57015</strain>
    </source>
</reference>
<name>A0A1C3TYI1_9HYPH</name>
<keyword evidence="3" id="KW-1185">Reference proteome</keyword>
<protein>
    <submittedName>
        <fullName evidence="2">Transmembrane transcriptional regulator (Anti-sigma factor RsiW)</fullName>
    </submittedName>
</protein>
<proteinExistence type="predicted"/>